<dbReference type="GO" id="GO:0008478">
    <property type="term" value="F:pyridoxal kinase activity"/>
    <property type="evidence" value="ECO:0007669"/>
    <property type="project" value="UniProtKB-EC"/>
</dbReference>
<name>A0A7Z0IIK4_9MICO</name>
<dbReference type="EC" id="2.7.1.35" evidence="3"/>
<dbReference type="AlphaFoldDB" id="A0A7Z0IIK4"/>
<evidence type="ECO:0000256" key="14">
    <source>
        <dbReference type="ARBA" id="ARBA00049293"/>
    </source>
</evidence>
<comment type="caution">
    <text evidence="16">The sequence shown here is derived from an EMBL/GenBank/DDBJ whole genome shotgun (WGS) entry which is preliminary data.</text>
</comment>
<keyword evidence="17" id="KW-1185">Reference proteome</keyword>
<evidence type="ECO:0000256" key="6">
    <source>
        <dbReference type="ARBA" id="ARBA00022741"/>
    </source>
</evidence>
<protein>
    <recommendedName>
        <fullName evidence="3">pyridoxal kinase</fullName>
        <ecNumber evidence="3">2.7.1.35</ecNumber>
    </recommendedName>
    <alternativeName>
        <fullName evidence="11">PN/PL/PM kinase</fullName>
    </alternativeName>
    <alternativeName>
        <fullName evidence="12">Pyridoxal kinase</fullName>
    </alternativeName>
    <alternativeName>
        <fullName evidence="10">Pyridoxamine kinase</fullName>
    </alternativeName>
    <alternativeName>
        <fullName evidence="13">Vitamin B6 kinase</fullName>
    </alternativeName>
</protein>
<evidence type="ECO:0000256" key="13">
    <source>
        <dbReference type="ARBA" id="ARBA00042531"/>
    </source>
</evidence>
<reference evidence="16 17" key="1">
    <citation type="submission" date="2020-07" db="EMBL/GenBank/DDBJ databases">
        <title>Sequencing the genomes of 1000 actinobacteria strains.</title>
        <authorList>
            <person name="Klenk H.-P."/>
        </authorList>
    </citation>
    <scope>NUCLEOTIDE SEQUENCE [LARGE SCALE GENOMIC DNA]</scope>
    <source>
        <strain evidence="16 17">DSM 26341</strain>
    </source>
</reference>
<evidence type="ECO:0000256" key="11">
    <source>
        <dbReference type="ARBA" id="ARBA00042348"/>
    </source>
</evidence>
<dbReference type="GO" id="GO:0008902">
    <property type="term" value="F:hydroxymethylpyrimidine kinase activity"/>
    <property type="evidence" value="ECO:0007669"/>
    <property type="project" value="TreeGrafter"/>
</dbReference>
<comment type="catalytic activity">
    <reaction evidence="14">
        <text>pyridoxal + ATP = pyridoxal 5'-phosphate + ADP + H(+)</text>
        <dbReference type="Rhea" id="RHEA:10224"/>
        <dbReference type="ChEBI" id="CHEBI:15378"/>
        <dbReference type="ChEBI" id="CHEBI:17310"/>
        <dbReference type="ChEBI" id="CHEBI:30616"/>
        <dbReference type="ChEBI" id="CHEBI:456216"/>
        <dbReference type="ChEBI" id="CHEBI:597326"/>
        <dbReference type="EC" id="2.7.1.35"/>
    </reaction>
</comment>
<dbReference type="EMBL" id="JACBZP010000001">
    <property type="protein sequence ID" value="NYI68481.1"/>
    <property type="molecule type" value="Genomic_DNA"/>
</dbReference>
<dbReference type="GO" id="GO:0009229">
    <property type="term" value="P:thiamine diphosphate biosynthetic process"/>
    <property type="evidence" value="ECO:0007669"/>
    <property type="project" value="UniProtKB-UniPathway"/>
</dbReference>
<evidence type="ECO:0000256" key="7">
    <source>
        <dbReference type="ARBA" id="ARBA00022777"/>
    </source>
</evidence>
<organism evidence="16 17">
    <name type="scientific">Spelaeicoccus albus</name>
    <dbReference type="NCBI Taxonomy" id="1280376"/>
    <lineage>
        <taxon>Bacteria</taxon>
        <taxon>Bacillati</taxon>
        <taxon>Actinomycetota</taxon>
        <taxon>Actinomycetes</taxon>
        <taxon>Micrococcales</taxon>
        <taxon>Brevibacteriaceae</taxon>
        <taxon>Spelaeicoccus</taxon>
    </lineage>
</organism>
<dbReference type="GO" id="GO:0005829">
    <property type="term" value="C:cytosol"/>
    <property type="evidence" value="ECO:0007669"/>
    <property type="project" value="TreeGrafter"/>
</dbReference>
<dbReference type="GO" id="GO:0009228">
    <property type="term" value="P:thiamine biosynthetic process"/>
    <property type="evidence" value="ECO:0007669"/>
    <property type="project" value="InterPro"/>
</dbReference>
<evidence type="ECO:0000256" key="8">
    <source>
        <dbReference type="ARBA" id="ARBA00022840"/>
    </source>
</evidence>
<dbReference type="RefSeq" id="WP_179428826.1">
    <property type="nucleotide sequence ID" value="NZ_JACBZP010000001.1"/>
</dbReference>
<evidence type="ECO:0000259" key="15">
    <source>
        <dbReference type="Pfam" id="PF08543"/>
    </source>
</evidence>
<feature type="domain" description="Pyridoxamine kinase/Phosphomethylpyrimidine kinase" evidence="15">
    <location>
        <begin position="12"/>
        <end position="250"/>
    </location>
</feature>
<dbReference type="Gene3D" id="3.40.1190.20">
    <property type="match status" value="1"/>
</dbReference>
<evidence type="ECO:0000256" key="10">
    <source>
        <dbReference type="ARBA" id="ARBA00042307"/>
    </source>
</evidence>
<dbReference type="GO" id="GO:0005524">
    <property type="term" value="F:ATP binding"/>
    <property type="evidence" value="ECO:0007669"/>
    <property type="project" value="UniProtKB-KW"/>
</dbReference>
<dbReference type="GO" id="GO:0008972">
    <property type="term" value="F:phosphomethylpyrimidine kinase activity"/>
    <property type="evidence" value="ECO:0007669"/>
    <property type="project" value="InterPro"/>
</dbReference>
<dbReference type="Pfam" id="PF08543">
    <property type="entry name" value="Phos_pyr_kin"/>
    <property type="match status" value="1"/>
</dbReference>
<comment type="similarity">
    <text evidence="2">Belongs to the ThiD family.</text>
</comment>
<dbReference type="PANTHER" id="PTHR20858:SF19">
    <property type="entry name" value="PYRIDOXINE KINASE"/>
    <property type="match status" value="1"/>
</dbReference>
<evidence type="ECO:0000256" key="9">
    <source>
        <dbReference type="ARBA" id="ARBA00022842"/>
    </source>
</evidence>
<dbReference type="SUPFAM" id="SSF53613">
    <property type="entry name" value="Ribokinase-like"/>
    <property type="match status" value="1"/>
</dbReference>
<keyword evidence="4 16" id="KW-0808">Transferase</keyword>
<keyword evidence="9" id="KW-0460">Magnesium</keyword>
<evidence type="ECO:0000256" key="12">
    <source>
        <dbReference type="ARBA" id="ARBA00042396"/>
    </source>
</evidence>
<gene>
    <name evidence="16" type="ORF">BJY26_002787</name>
</gene>
<accession>A0A7Z0IIK4</accession>
<dbReference type="InterPro" id="IPR004399">
    <property type="entry name" value="HMP/HMP-P_kinase_dom"/>
</dbReference>
<proteinExistence type="inferred from homology"/>
<evidence type="ECO:0000256" key="1">
    <source>
        <dbReference type="ARBA" id="ARBA00003848"/>
    </source>
</evidence>
<keyword evidence="8" id="KW-0067">ATP-binding</keyword>
<comment type="function">
    <text evidence="1">Catalyzes the phosphorylation of hydroxymethylpyrimidine phosphate (HMP-P) to HMP-PP, and of HMP to HMP-P.</text>
</comment>
<dbReference type="InterPro" id="IPR013749">
    <property type="entry name" value="PM/HMP-P_kinase-1"/>
</dbReference>
<keyword evidence="7 16" id="KW-0418">Kinase</keyword>
<dbReference type="InterPro" id="IPR029056">
    <property type="entry name" value="Ribokinase-like"/>
</dbReference>
<dbReference type="UniPathway" id="UPA00060">
    <property type="reaction ID" value="UER00138"/>
</dbReference>
<dbReference type="CDD" id="cd01169">
    <property type="entry name" value="HMPP_kinase"/>
    <property type="match status" value="1"/>
</dbReference>
<evidence type="ECO:0000313" key="17">
    <source>
        <dbReference type="Proteomes" id="UP000539111"/>
    </source>
</evidence>
<evidence type="ECO:0000256" key="4">
    <source>
        <dbReference type="ARBA" id="ARBA00022679"/>
    </source>
</evidence>
<evidence type="ECO:0000256" key="5">
    <source>
        <dbReference type="ARBA" id="ARBA00022723"/>
    </source>
</evidence>
<keyword evidence="5" id="KW-0479">Metal-binding</keyword>
<keyword evidence="6" id="KW-0547">Nucleotide-binding</keyword>
<sequence length="276" mass="28314">MVTTALTVAGSDTSGGAGLQADLKTFEEFGVYGVSAITSIVTYAPDRGFIHDLDFIAPDVLIKQLRSAFALHDFGVVKSGMLGTAENVSLLASALRDSDAPFVFDPVLACKGQGEMVDLKQSFVDELVPAAAVITPNLDEAAQLTGMDPLTGIDDMKQAAAALHARGADAVLVKGGARLDGDAAVDILFDGRVYTAFDTPKLGRLMVNGAGCSLASAIAAGIALGNDVPTSVKNAKEYVTHAIAAHTPNASGVDSVWHAASRLAPSTGVEVTAKSL</sequence>
<dbReference type="GO" id="GO:0046872">
    <property type="term" value="F:metal ion binding"/>
    <property type="evidence" value="ECO:0007669"/>
    <property type="project" value="UniProtKB-KW"/>
</dbReference>
<evidence type="ECO:0000256" key="3">
    <source>
        <dbReference type="ARBA" id="ARBA00012104"/>
    </source>
</evidence>
<evidence type="ECO:0000313" key="16">
    <source>
        <dbReference type="EMBL" id="NYI68481.1"/>
    </source>
</evidence>
<evidence type="ECO:0000256" key="2">
    <source>
        <dbReference type="ARBA" id="ARBA00009879"/>
    </source>
</evidence>
<dbReference type="PANTHER" id="PTHR20858">
    <property type="entry name" value="PHOSPHOMETHYLPYRIMIDINE KINASE"/>
    <property type="match status" value="1"/>
</dbReference>
<dbReference type="Proteomes" id="UP000539111">
    <property type="component" value="Unassembled WGS sequence"/>
</dbReference>